<name>A0ABT8S9X2_9BURK</name>
<dbReference type="EMBL" id="JAUKVY010000021">
    <property type="protein sequence ID" value="MDO1535706.1"/>
    <property type="molecule type" value="Genomic_DNA"/>
</dbReference>
<reference evidence="2" key="1">
    <citation type="submission" date="2023-06" db="EMBL/GenBank/DDBJ databases">
        <authorList>
            <person name="Jiang Y."/>
            <person name="Liu Q."/>
        </authorList>
    </citation>
    <scope>NUCLEOTIDE SEQUENCE</scope>
    <source>
        <strain evidence="2">CGMCC 1.12090</strain>
    </source>
</reference>
<feature type="region of interest" description="Disordered" evidence="1">
    <location>
        <begin position="70"/>
        <end position="104"/>
    </location>
</feature>
<dbReference type="Proteomes" id="UP001169027">
    <property type="component" value="Unassembled WGS sequence"/>
</dbReference>
<sequence>MKIEEGDEIDEATLQHANETVIEFTRGLRSGIYEFRKRAERTASQDGAVVCSAASAEATAPKVADVPLTATGASSEVPEYVSHEKRDEEQGWRLLPAIDQQDCM</sequence>
<proteinExistence type="predicted"/>
<evidence type="ECO:0000256" key="1">
    <source>
        <dbReference type="SAM" id="MobiDB-lite"/>
    </source>
</evidence>
<evidence type="ECO:0000313" key="2">
    <source>
        <dbReference type="EMBL" id="MDO1535706.1"/>
    </source>
</evidence>
<keyword evidence="3" id="KW-1185">Reference proteome</keyword>
<evidence type="ECO:0000313" key="3">
    <source>
        <dbReference type="Proteomes" id="UP001169027"/>
    </source>
</evidence>
<protein>
    <submittedName>
        <fullName evidence="2">Uncharacterized protein</fullName>
    </submittedName>
</protein>
<comment type="caution">
    <text evidence="2">The sequence shown here is derived from an EMBL/GenBank/DDBJ whole genome shotgun (WGS) entry which is preliminary data.</text>
</comment>
<dbReference type="RefSeq" id="WP_301813506.1">
    <property type="nucleotide sequence ID" value="NZ_JAUJZH010000021.1"/>
</dbReference>
<gene>
    <name evidence="2" type="ORF">Q2T77_25815</name>
</gene>
<accession>A0ABT8S9X2</accession>
<feature type="compositionally biased region" description="Basic and acidic residues" evidence="1">
    <location>
        <begin position="81"/>
        <end position="91"/>
    </location>
</feature>
<organism evidence="2 3">
    <name type="scientific">Variovorax ginsengisoli</name>
    <dbReference type="NCBI Taxonomy" id="363844"/>
    <lineage>
        <taxon>Bacteria</taxon>
        <taxon>Pseudomonadati</taxon>
        <taxon>Pseudomonadota</taxon>
        <taxon>Betaproteobacteria</taxon>
        <taxon>Burkholderiales</taxon>
        <taxon>Comamonadaceae</taxon>
        <taxon>Variovorax</taxon>
    </lineage>
</organism>